<organism evidence="1 2">
    <name type="scientific">Blastopirellula marina</name>
    <dbReference type="NCBI Taxonomy" id="124"/>
    <lineage>
        <taxon>Bacteria</taxon>
        <taxon>Pseudomonadati</taxon>
        <taxon>Planctomycetota</taxon>
        <taxon>Planctomycetia</taxon>
        <taxon>Pirellulales</taxon>
        <taxon>Pirellulaceae</taxon>
        <taxon>Blastopirellula</taxon>
    </lineage>
</organism>
<evidence type="ECO:0000313" key="2">
    <source>
        <dbReference type="Proteomes" id="UP000239388"/>
    </source>
</evidence>
<name>A0A2S8GH99_9BACT</name>
<accession>A0A2S8GH99</accession>
<proteinExistence type="predicted"/>
<reference evidence="1 2" key="1">
    <citation type="submission" date="2018-02" db="EMBL/GenBank/DDBJ databases">
        <title>Comparative genomes isolates from brazilian mangrove.</title>
        <authorList>
            <person name="Araujo J.E."/>
            <person name="Taketani R.G."/>
            <person name="Silva M.C.P."/>
            <person name="Loureco M.V."/>
            <person name="Andreote F.D."/>
        </authorList>
    </citation>
    <scope>NUCLEOTIDE SEQUENCE [LARGE SCALE GENOMIC DNA]</scope>
    <source>
        <strain evidence="1 2">NAP PRIS-MGV</strain>
    </source>
</reference>
<comment type="caution">
    <text evidence="1">The sequence shown here is derived from an EMBL/GenBank/DDBJ whole genome shotgun (WGS) entry which is preliminary data.</text>
</comment>
<sequence>MGIVEPVSAPLVQRLHLGALAISSEEVASWPVGPLSFCTGWFALPLTIQCADLCWRGSWPQFYFLAKTLL</sequence>
<dbReference type="AlphaFoldDB" id="A0A2S8GH99"/>
<dbReference type="EMBL" id="PUIB01000001">
    <property type="protein sequence ID" value="PQO43384.1"/>
    <property type="molecule type" value="Genomic_DNA"/>
</dbReference>
<protein>
    <submittedName>
        <fullName evidence="1">Uncharacterized protein</fullName>
    </submittedName>
</protein>
<dbReference type="Proteomes" id="UP000239388">
    <property type="component" value="Unassembled WGS sequence"/>
</dbReference>
<evidence type="ECO:0000313" key="1">
    <source>
        <dbReference type="EMBL" id="PQO43384.1"/>
    </source>
</evidence>
<gene>
    <name evidence="1" type="ORF">C5Y98_00270</name>
</gene>